<evidence type="ECO:0000256" key="1">
    <source>
        <dbReference type="SAM" id="MobiDB-lite"/>
    </source>
</evidence>
<keyword evidence="2" id="KW-0732">Signal</keyword>
<feature type="chain" id="PRO_5034240309" description="DUF7908 domain-containing protein" evidence="2">
    <location>
        <begin position="20"/>
        <end position="423"/>
    </location>
</feature>
<evidence type="ECO:0000313" key="5">
    <source>
        <dbReference type="Proteomes" id="UP000554235"/>
    </source>
</evidence>
<reference evidence="4 5" key="1">
    <citation type="submission" date="2020-01" db="EMBL/GenBank/DDBJ databases">
        <title>Identification and distribution of gene clusters putatively required for synthesis of sphingolipid metabolism inhibitors in phylogenetically diverse species of the filamentous fungus Fusarium.</title>
        <authorList>
            <person name="Kim H.-S."/>
            <person name="Busman M."/>
            <person name="Brown D.W."/>
            <person name="Divon H."/>
            <person name="Uhlig S."/>
            <person name="Proctor R.H."/>
        </authorList>
    </citation>
    <scope>NUCLEOTIDE SEQUENCE [LARGE SCALE GENOMIC DNA]</scope>
    <source>
        <strain evidence="4 5">NRRL 20459</strain>
    </source>
</reference>
<dbReference type="EMBL" id="JAADYS010003143">
    <property type="protein sequence ID" value="KAF4450229.1"/>
    <property type="molecule type" value="Genomic_DNA"/>
</dbReference>
<organism evidence="4 5">
    <name type="scientific">Fusarium albosuccineum</name>
    <dbReference type="NCBI Taxonomy" id="1237068"/>
    <lineage>
        <taxon>Eukaryota</taxon>
        <taxon>Fungi</taxon>
        <taxon>Dikarya</taxon>
        <taxon>Ascomycota</taxon>
        <taxon>Pezizomycotina</taxon>
        <taxon>Sordariomycetes</taxon>
        <taxon>Hypocreomycetidae</taxon>
        <taxon>Hypocreales</taxon>
        <taxon>Nectriaceae</taxon>
        <taxon>Fusarium</taxon>
        <taxon>Fusarium decemcellulare species complex</taxon>
    </lineage>
</organism>
<dbReference type="Proteomes" id="UP000554235">
    <property type="component" value="Unassembled WGS sequence"/>
</dbReference>
<dbReference type="OrthoDB" id="3563678at2759"/>
<protein>
    <recommendedName>
        <fullName evidence="3">DUF7908 domain-containing protein</fullName>
    </recommendedName>
</protein>
<feature type="region of interest" description="Disordered" evidence="1">
    <location>
        <begin position="222"/>
        <end position="243"/>
    </location>
</feature>
<sequence>MRPSTVIALTLLKATSVVAGLCRPHASGSLTSTTATESFSSVDSAQSSETSTGTEASSGTTAIASESTEASTSSTATAIAGPAVILAVQQQRRLQKRVIGGFVGDNNPDSCTFASSFQLVSDELLEQGVAIYYSGEGYKELRSQDAPPADSISKTFAVSQDVLEFNNPSLPSGGAGFCQDPNDGQVYITFTSQPPNCVAVSLTVYRAEQCQNGQIVGIDVSSSVSSVTTSEETTGTTEVTSTSESFATADVTATISTDTSTTATGSAGICNQGVGGNAGDPPLASRLSDCKELDVVTVSPYTVTTTKETPTLVVRIPTGFPTKRQVLNQLTARAEGEPTATTIYPISIPPYATYCDSPEAYYSACSQAGITASTTTLPTPTTTEVVTTSACPMRRMVKRGGEAMGYEFEDGWDAYNMPGYRLF</sequence>
<accession>A0A8H4KIB7</accession>
<comment type="caution">
    <text evidence="4">The sequence shown here is derived from an EMBL/GenBank/DDBJ whole genome shotgun (WGS) entry which is preliminary data.</text>
</comment>
<gene>
    <name evidence="4" type="ORF">FALBO_16509</name>
</gene>
<feature type="signal peptide" evidence="2">
    <location>
        <begin position="1"/>
        <end position="19"/>
    </location>
</feature>
<evidence type="ECO:0000259" key="3">
    <source>
        <dbReference type="Pfam" id="PF25485"/>
    </source>
</evidence>
<feature type="compositionally biased region" description="Polar residues" evidence="1">
    <location>
        <begin position="30"/>
        <end position="43"/>
    </location>
</feature>
<feature type="compositionally biased region" description="Low complexity" evidence="1">
    <location>
        <begin position="44"/>
        <end position="74"/>
    </location>
</feature>
<name>A0A8H4KIB7_9HYPO</name>
<dbReference type="InterPro" id="IPR057230">
    <property type="entry name" value="DUF7908"/>
</dbReference>
<proteinExistence type="predicted"/>
<feature type="domain" description="DUF7908" evidence="3">
    <location>
        <begin position="84"/>
        <end position="206"/>
    </location>
</feature>
<evidence type="ECO:0000256" key="2">
    <source>
        <dbReference type="SAM" id="SignalP"/>
    </source>
</evidence>
<dbReference type="AlphaFoldDB" id="A0A8H4KIB7"/>
<evidence type="ECO:0000313" key="4">
    <source>
        <dbReference type="EMBL" id="KAF4450229.1"/>
    </source>
</evidence>
<keyword evidence="5" id="KW-1185">Reference proteome</keyword>
<feature type="region of interest" description="Disordered" evidence="1">
    <location>
        <begin position="30"/>
        <end position="74"/>
    </location>
</feature>
<dbReference type="Pfam" id="PF25485">
    <property type="entry name" value="DUF7908"/>
    <property type="match status" value="1"/>
</dbReference>